<proteinExistence type="predicted"/>
<reference evidence="2" key="1">
    <citation type="journal article" date="2020" name="Stud. Mycol.">
        <title>101 Dothideomycetes genomes: a test case for predicting lifestyles and emergence of pathogens.</title>
        <authorList>
            <person name="Haridas S."/>
            <person name="Albert R."/>
            <person name="Binder M."/>
            <person name="Bloem J."/>
            <person name="Labutti K."/>
            <person name="Salamov A."/>
            <person name="Andreopoulos B."/>
            <person name="Baker S."/>
            <person name="Barry K."/>
            <person name="Bills G."/>
            <person name="Bluhm B."/>
            <person name="Cannon C."/>
            <person name="Castanera R."/>
            <person name="Culley D."/>
            <person name="Daum C."/>
            <person name="Ezra D."/>
            <person name="Gonzalez J."/>
            <person name="Henrissat B."/>
            <person name="Kuo A."/>
            <person name="Liang C."/>
            <person name="Lipzen A."/>
            <person name="Lutzoni F."/>
            <person name="Magnuson J."/>
            <person name="Mondo S."/>
            <person name="Nolan M."/>
            <person name="Ohm R."/>
            <person name="Pangilinan J."/>
            <person name="Park H.-J."/>
            <person name="Ramirez L."/>
            <person name="Alfaro M."/>
            <person name="Sun H."/>
            <person name="Tritt A."/>
            <person name="Yoshinaga Y."/>
            <person name="Zwiers L.-H."/>
            <person name="Turgeon B."/>
            <person name="Goodwin S."/>
            <person name="Spatafora J."/>
            <person name="Crous P."/>
            <person name="Grigoriev I."/>
        </authorList>
    </citation>
    <scope>NUCLEOTIDE SEQUENCE</scope>
    <source>
        <strain evidence="2">CBS 110217</strain>
    </source>
</reference>
<dbReference type="OrthoDB" id="3555317at2759"/>
<dbReference type="CDD" id="cd14688">
    <property type="entry name" value="bZIP_YAP"/>
    <property type="match status" value="1"/>
</dbReference>
<dbReference type="PANTHER" id="PTHR40618:SF1">
    <property type="entry name" value="B-ZIP TRANSCRIPTION FACTOR (EUROFUNG)"/>
    <property type="match status" value="1"/>
</dbReference>
<dbReference type="PANTHER" id="PTHR40618">
    <property type="entry name" value="B-ZIP TRANSCRIPTION FACTOR (EUROFUNG)-RELATED"/>
    <property type="match status" value="1"/>
</dbReference>
<organism evidence="2 3">
    <name type="scientific">Setomelanomma holmii</name>
    <dbReference type="NCBI Taxonomy" id="210430"/>
    <lineage>
        <taxon>Eukaryota</taxon>
        <taxon>Fungi</taxon>
        <taxon>Dikarya</taxon>
        <taxon>Ascomycota</taxon>
        <taxon>Pezizomycotina</taxon>
        <taxon>Dothideomycetes</taxon>
        <taxon>Pleosporomycetidae</taxon>
        <taxon>Pleosporales</taxon>
        <taxon>Pleosporineae</taxon>
        <taxon>Phaeosphaeriaceae</taxon>
        <taxon>Setomelanomma</taxon>
    </lineage>
</organism>
<gene>
    <name evidence="2" type="ORF">EK21DRAFT_115054</name>
</gene>
<dbReference type="Proteomes" id="UP000799777">
    <property type="component" value="Unassembled WGS sequence"/>
</dbReference>
<dbReference type="Gene3D" id="1.20.5.170">
    <property type="match status" value="1"/>
</dbReference>
<accession>A0A9P4H4M3</accession>
<feature type="compositionally biased region" description="Basic residues" evidence="1">
    <location>
        <begin position="62"/>
        <end position="71"/>
    </location>
</feature>
<dbReference type="AlphaFoldDB" id="A0A9P4H4M3"/>
<protein>
    <recommendedName>
        <fullName evidence="4">BZIP transcription factor</fullName>
    </recommendedName>
</protein>
<evidence type="ECO:0000313" key="2">
    <source>
        <dbReference type="EMBL" id="KAF2027159.1"/>
    </source>
</evidence>
<keyword evidence="3" id="KW-1185">Reference proteome</keyword>
<comment type="caution">
    <text evidence="2">The sequence shown here is derived from an EMBL/GenBank/DDBJ whole genome shotgun (WGS) entry which is preliminary data.</text>
</comment>
<dbReference type="EMBL" id="ML978230">
    <property type="protein sequence ID" value="KAF2027159.1"/>
    <property type="molecule type" value="Genomic_DNA"/>
</dbReference>
<name>A0A9P4H4M3_9PLEO</name>
<sequence>MNSIRPPFLNGSDDEIVQTGKAFGYGNWLQPIINANDATGQVTDEASKVTPLESPSAPVPARRGRGRPRVARPRDESAIEKRRAQVREAQRAYQKRKDSVNVTEKRRVDVLLQLLSDLSTDVEALLGAASTGGNMYRDDTVSKCIQGLWSTYDTVINNDEVKPELRLLQVKNSRRLVDHQANANLRIVFGAREPVSDPLDVDPTPPEKGLTPFDPSAVNFELVRFEETTVMSSFQRTGTADRYMAGRNIFDICKERQAAMKEADRRLAEG</sequence>
<evidence type="ECO:0000256" key="1">
    <source>
        <dbReference type="SAM" id="MobiDB-lite"/>
    </source>
</evidence>
<evidence type="ECO:0000313" key="3">
    <source>
        <dbReference type="Proteomes" id="UP000799777"/>
    </source>
</evidence>
<feature type="region of interest" description="Disordered" evidence="1">
    <location>
        <begin position="42"/>
        <end position="79"/>
    </location>
</feature>
<evidence type="ECO:0008006" key="4">
    <source>
        <dbReference type="Google" id="ProtNLM"/>
    </source>
</evidence>